<dbReference type="PANTHER" id="PTHR43301">
    <property type="entry name" value="ARABINAN ENDO-1,5-ALPHA-L-ARABINOSIDASE"/>
    <property type="match status" value="1"/>
</dbReference>
<evidence type="ECO:0000256" key="1">
    <source>
        <dbReference type="ARBA" id="ARBA00004834"/>
    </source>
</evidence>
<protein>
    <submittedName>
        <fullName evidence="6">GH43 family beta-xylosidase</fullName>
    </submittedName>
</protein>
<dbReference type="CDD" id="cd08981">
    <property type="entry name" value="GH43_Bt1873-like"/>
    <property type="match status" value="1"/>
</dbReference>
<dbReference type="PANTHER" id="PTHR43301:SF3">
    <property type="entry name" value="ARABINAN ENDO-1,5-ALPHA-L-ARABINOSIDASE A-RELATED"/>
    <property type="match status" value="1"/>
</dbReference>
<dbReference type="Gene3D" id="2.115.10.20">
    <property type="entry name" value="Glycosyl hydrolase domain, family 43"/>
    <property type="match status" value="1"/>
</dbReference>
<comment type="caution">
    <text evidence="6">The sequence shown here is derived from an EMBL/GenBank/DDBJ whole genome shotgun (WGS) entry which is preliminary data.</text>
</comment>
<keyword evidence="4 5" id="KW-0326">Glycosidase</keyword>
<evidence type="ECO:0000256" key="2">
    <source>
        <dbReference type="ARBA" id="ARBA00009865"/>
    </source>
</evidence>
<dbReference type="Pfam" id="PF04616">
    <property type="entry name" value="Glyco_hydro_43"/>
    <property type="match status" value="1"/>
</dbReference>
<dbReference type="EMBL" id="JAUSTM010000020">
    <property type="protein sequence ID" value="MDQ0223217.1"/>
    <property type="molecule type" value="Genomic_DNA"/>
</dbReference>
<dbReference type="Proteomes" id="UP001223079">
    <property type="component" value="Unassembled WGS sequence"/>
</dbReference>
<keyword evidence="7" id="KW-1185">Reference proteome</keyword>
<sequence>MKRSDITIRDPYVLVHDGIYYLYGTRSETTWSDASGFDCYTSEDLINWEGPIEIFNRDEDFFATQNFWAPEAYVYNDKFYLLTTLGAPNRQKGIYLLEADYPTGPFSLVSERLTPENWAAIDGTLYVENNIPYLIFSHSFETSPDGDMCLLPLSHDLIKPVGEPITLFSAADASWAKPIPFAKSEFGLDGDVYFTDGPSVFKDDDEEVFMLWSSWGTRGYAVGLAKSESGSIKGPWIQLDTPVFPENGGHAMVFTGIDHVKRMAYHFPNDRYKEMPQFAQLVKTNGAYHLQNRTDLS</sequence>
<evidence type="ECO:0000313" key="7">
    <source>
        <dbReference type="Proteomes" id="UP001223079"/>
    </source>
</evidence>
<dbReference type="SUPFAM" id="SSF75005">
    <property type="entry name" value="Arabinanase/levansucrase/invertase"/>
    <property type="match status" value="1"/>
</dbReference>
<dbReference type="InterPro" id="IPR006710">
    <property type="entry name" value="Glyco_hydro_43"/>
</dbReference>
<reference evidence="6 7" key="1">
    <citation type="submission" date="2023-07" db="EMBL/GenBank/DDBJ databases">
        <title>Genomic Encyclopedia of Type Strains, Phase IV (KMG-IV): sequencing the most valuable type-strain genomes for metagenomic binning, comparative biology and taxonomic classification.</title>
        <authorList>
            <person name="Goeker M."/>
        </authorList>
    </citation>
    <scope>NUCLEOTIDE SEQUENCE [LARGE SCALE GENOMIC DNA]</scope>
    <source>
        <strain evidence="6 7">DSM 105143</strain>
    </source>
</reference>
<proteinExistence type="inferred from homology"/>
<organism evidence="6 7">
    <name type="scientific">Streptococcus moroccensis</name>
    <dbReference type="NCBI Taxonomy" id="1451356"/>
    <lineage>
        <taxon>Bacteria</taxon>
        <taxon>Bacillati</taxon>
        <taxon>Bacillota</taxon>
        <taxon>Bacilli</taxon>
        <taxon>Lactobacillales</taxon>
        <taxon>Streptococcaceae</taxon>
        <taxon>Streptococcus</taxon>
    </lineage>
</organism>
<evidence type="ECO:0000256" key="3">
    <source>
        <dbReference type="ARBA" id="ARBA00022801"/>
    </source>
</evidence>
<comment type="pathway">
    <text evidence="1">Glycan metabolism; L-arabinan degradation.</text>
</comment>
<name>A0ABT9YTJ8_9STRE</name>
<evidence type="ECO:0000313" key="6">
    <source>
        <dbReference type="EMBL" id="MDQ0223217.1"/>
    </source>
</evidence>
<dbReference type="InterPro" id="IPR050727">
    <property type="entry name" value="GH43_arabinanases"/>
</dbReference>
<gene>
    <name evidence="6" type="ORF">J2S23_001792</name>
</gene>
<keyword evidence="3 5" id="KW-0378">Hydrolase</keyword>
<dbReference type="InterPro" id="IPR023296">
    <property type="entry name" value="Glyco_hydro_beta-prop_sf"/>
</dbReference>
<dbReference type="RefSeq" id="WP_307122368.1">
    <property type="nucleotide sequence ID" value="NZ_JAUSTM010000020.1"/>
</dbReference>
<comment type="similarity">
    <text evidence="2 5">Belongs to the glycosyl hydrolase 43 family.</text>
</comment>
<evidence type="ECO:0000256" key="4">
    <source>
        <dbReference type="ARBA" id="ARBA00023295"/>
    </source>
</evidence>
<evidence type="ECO:0000256" key="5">
    <source>
        <dbReference type="RuleBase" id="RU361187"/>
    </source>
</evidence>
<accession>A0ABT9YTJ8</accession>